<proteinExistence type="predicted"/>
<dbReference type="InterPro" id="IPR049808">
    <property type="entry name" value="CONSTANS-like_Bbox1"/>
</dbReference>
<dbReference type="RefSeq" id="XP_008788939.1">
    <property type="nucleotide sequence ID" value="XM_008790717.3"/>
</dbReference>
<dbReference type="PROSITE" id="PS50119">
    <property type="entry name" value="ZF_BBOX"/>
    <property type="match status" value="1"/>
</dbReference>
<reference evidence="7" key="1">
    <citation type="journal article" date="2019" name="Nat. Commun.">
        <title>Genome-wide association mapping of date palm fruit traits.</title>
        <authorList>
            <person name="Hazzouri K.M."/>
            <person name="Gros-Balthazard M."/>
            <person name="Flowers J.M."/>
            <person name="Copetti D."/>
            <person name="Lemansour A."/>
            <person name="Lebrun M."/>
            <person name="Masmoudi K."/>
            <person name="Ferrand S."/>
            <person name="Dhar M.I."/>
            <person name="Fresquez Z.A."/>
            <person name="Rosas U."/>
            <person name="Zhang J."/>
            <person name="Talag J."/>
            <person name="Lee S."/>
            <person name="Kudrna D."/>
            <person name="Powell R.F."/>
            <person name="Leitch I.J."/>
            <person name="Krueger R.R."/>
            <person name="Wing R.A."/>
            <person name="Amiri K.M.A."/>
            <person name="Purugganan M.D."/>
        </authorList>
    </citation>
    <scope>NUCLEOTIDE SEQUENCE [LARGE SCALE GENOMIC DNA]</scope>
    <source>
        <strain evidence="7">cv. Khalas</strain>
    </source>
</reference>
<keyword evidence="7" id="KW-1185">Reference proteome</keyword>
<reference evidence="8" key="2">
    <citation type="submission" date="2025-08" db="UniProtKB">
        <authorList>
            <consortium name="RefSeq"/>
        </authorList>
    </citation>
    <scope>IDENTIFICATION</scope>
    <source>
        <tissue evidence="8">Young leaves</tissue>
    </source>
</reference>
<dbReference type="AlphaFoldDB" id="A0A8B7C079"/>
<dbReference type="PANTHER" id="PTHR31717">
    <property type="entry name" value="ZINC FINGER PROTEIN CONSTANS-LIKE 10"/>
    <property type="match status" value="1"/>
</dbReference>
<gene>
    <name evidence="8" type="primary">LOC103706571</name>
</gene>
<dbReference type="KEGG" id="pda:103706571"/>
<evidence type="ECO:0000256" key="5">
    <source>
        <dbReference type="SAM" id="MobiDB-lite"/>
    </source>
</evidence>
<dbReference type="GO" id="GO:0008270">
    <property type="term" value="F:zinc ion binding"/>
    <property type="evidence" value="ECO:0007669"/>
    <property type="project" value="UniProtKB-KW"/>
</dbReference>
<evidence type="ECO:0000313" key="8">
    <source>
        <dbReference type="RefSeq" id="XP_008788939.1"/>
    </source>
</evidence>
<feature type="domain" description="B box-type" evidence="6">
    <location>
        <begin position="1"/>
        <end position="45"/>
    </location>
</feature>
<dbReference type="GeneID" id="103706571"/>
<dbReference type="InterPro" id="IPR000315">
    <property type="entry name" value="Znf_B-box"/>
</dbReference>
<dbReference type="CDD" id="cd19821">
    <property type="entry name" value="Bbox1_BBX-like"/>
    <property type="match status" value="1"/>
</dbReference>
<evidence type="ECO:0000256" key="4">
    <source>
        <dbReference type="PROSITE-ProRule" id="PRU00024"/>
    </source>
</evidence>
<keyword evidence="2 4" id="KW-0863">Zinc-finger</keyword>
<feature type="region of interest" description="Disordered" evidence="5">
    <location>
        <begin position="175"/>
        <end position="200"/>
    </location>
</feature>
<name>A0A8B7C079_PHODC</name>
<protein>
    <submittedName>
        <fullName evidence="8">B-box zinc finger protein 19-like isoform X1</fullName>
    </submittedName>
</protein>
<feature type="region of interest" description="Disordered" evidence="5">
    <location>
        <begin position="80"/>
        <end position="161"/>
    </location>
</feature>
<keyword evidence="1" id="KW-0479">Metal-binding</keyword>
<feature type="compositionally biased region" description="Low complexity" evidence="5">
    <location>
        <begin position="260"/>
        <end position="274"/>
    </location>
</feature>
<organism evidence="7 8">
    <name type="scientific">Phoenix dactylifera</name>
    <name type="common">Date palm</name>
    <dbReference type="NCBI Taxonomy" id="42345"/>
    <lineage>
        <taxon>Eukaryota</taxon>
        <taxon>Viridiplantae</taxon>
        <taxon>Streptophyta</taxon>
        <taxon>Embryophyta</taxon>
        <taxon>Tracheophyta</taxon>
        <taxon>Spermatophyta</taxon>
        <taxon>Magnoliopsida</taxon>
        <taxon>Liliopsida</taxon>
        <taxon>Arecaceae</taxon>
        <taxon>Coryphoideae</taxon>
        <taxon>Phoeniceae</taxon>
        <taxon>Phoenix</taxon>
    </lineage>
</organism>
<dbReference type="PANTHER" id="PTHR31717:SF60">
    <property type="entry name" value="B-BOX TYPE ZINC FINGER FAMILY PROTEIN"/>
    <property type="match status" value="1"/>
</dbReference>
<evidence type="ECO:0000256" key="3">
    <source>
        <dbReference type="ARBA" id="ARBA00022833"/>
    </source>
</evidence>
<evidence type="ECO:0000256" key="2">
    <source>
        <dbReference type="ARBA" id="ARBA00022771"/>
    </source>
</evidence>
<dbReference type="Proteomes" id="UP000228380">
    <property type="component" value="Chromosome 4"/>
</dbReference>
<evidence type="ECO:0000259" key="6">
    <source>
        <dbReference type="PROSITE" id="PS50119"/>
    </source>
</evidence>
<feature type="compositionally biased region" description="Basic and acidic residues" evidence="5">
    <location>
        <begin position="275"/>
        <end position="284"/>
    </location>
</feature>
<dbReference type="OrthoDB" id="153872at2759"/>
<evidence type="ECO:0000256" key="1">
    <source>
        <dbReference type="ARBA" id="ARBA00022723"/>
    </source>
</evidence>
<accession>A0A8B7C079</accession>
<evidence type="ECO:0000313" key="7">
    <source>
        <dbReference type="Proteomes" id="UP000228380"/>
    </source>
</evidence>
<feature type="compositionally biased region" description="Acidic residues" evidence="5">
    <location>
        <begin position="84"/>
        <end position="137"/>
    </location>
</feature>
<keyword evidence="3" id="KW-0862">Zinc</keyword>
<dbReference type="SMART" id="SM00336">
    <property type="entry name" value="BBOX"/>
    <property type="match status" value="1"/>
</dbReference>
<feature type="region of interest" description="Disordered" evidence="5">
    <location>
        <begin position="248"/>
        <end position="297"/>
    </location>
</feature>
<sequence length="297" mass="31750">MKGCELCERAARMYCESDQASLCWECDAKVHGANFLVSRHSRCLLCRSCEAPTPWRASGARLGPAVSICERCCLQAKQRRQEDHEGDDDGEFGEEKDDEEDEGDDQMKDDEGEDQAEGEGEGEGDGDEEEDEEEDGDNQVVPWSPTPPLVASSSSSEESSGRICIGFLKRMRESADLASRGSLLTASPQDHGIRCSSSEPNYLASAPAPAPSIPAQAIFEDEATTFAGSSSLRPSKDRKKAVLLCSAPSVQAAPSPPVKPKSTTATDSSAAAVVDVRHRRDSRAVDLAPSSSPSPAI</sequence>
<dbReference type="Pfam" id="PF00643">
    <property type="entry name" value="zf-B_box"/>
    <property type="match status" value="1"/>
</dbReference>